<dbReference type="EMBL" id="RAQJ01000008">
    <property type="protein sequence ID" value="RKE90249.1"/>
    <property type="molecule type" value="Genomic_DNA"/>
</dbReference>
<dbReference type="RefSeq" id="WP_120202787.1">
    <property type="nucleotide sequence ID" value="NZ_RAQJ01000008.1"/>
</dbReference>
<feature type="transmembrane region" description="Helical" evidence="1">
    <location>
        <begin position="124"/>
        <end position="145"/>
    </location>
</feature>
<feature type="transmembrane region" description="Helical" evidence="1">
    <location>
        <begin position="44"/>
        <end position="65"/>
    </location>
</feature>
<feature type="transmembrane region" description="Helical" evidence="1">
    <location>
        <begin position="98"/>
        <end position="118"/>
    </location>
</feature>
<keyword evidence="1" id="KW-0472">Membrane</keyword>
<name>A0A420DFB6_9FLAO</name>
<keyword evidence="1" id="KW-1133">Transmembrane helix</keyword>
<evidence type="ECO:0000313" key="2">
    <source>
        <dbReference type="EMBL" id="RKE90249.1"/>
    </source>
</evidence>
<dbReference type="AlphaFoldDB" id="A0A420DFB6"/>
<dbReference type="OrthoDB" id="1447784at2"/>
<keyword evidence="1" id="KW-0812">Transmembrane</keyword>
<feature type="transmembrane region" description="Helical" evidence="1">
    <location>
        <begin position="12"/>
        <end position="28"/>
    </location>
</feature>
<proteinExistence type="predicted"/>
<dbReference type="Proteomes" id="UP000284892">
    <property type="component" value="Unassembled WGS sequence"/>
</dbReference>
<accession>A0A420DFB6</accession>
<reference evidence="2 3" key="1">
    <citation type="submission" date="2018-09" db="EMBL/GenBank/DDBJ databases">
        <title>Genomic Encyclopedia of Archaeal and Bacterial Type Strains, Phase II (KMG-II): from individual species to whole genera.</title>
        <authorList>
            <person name="Goeker M."/>
        </authorList>
    </citation>
    <scope>NUCLEOTIDE SEQUENCE [LARGE SCALE GENOMIC DNA]</scope>
    <source>
        <strain evidence="2 3">DSM 26283</strain>
    </source>
</reference>
<comment type="caution">
    <text evidence="2">The sequence shown here is derived from an EMBL/GenBank/DDBJ whole genome shotgun (WGS) entry which is preliminary data.</text>
</comment>
<gene>
    <name evidence="2" type="ORF">BXY80_2716</name>
</gene>
<protein>
    <submittedName>
        <fullName evidence="2">Uncharacterized protein</fullName>
    </submittedName>
</protein>
<sequence>MKEILEKISSYNIFNYLLPGAVFGFWATKEYDLTIPTDILTNAFVYYFLGMIISRIGSLIIAPILKKMKITKFENYKDFVKASKKDEKIDLLSEVNNMYRTIIALIVTIGFLKFYNWLESKLIWLSNWNITIGLVFLLVLFVLSYKKQTKFITKRIKANLDE</sequence>
<evidence type="ECO:0000313" key="3">
    <source>
        <dbReference type="Proteomes" id="UP000284892"/>
    </source>
</evidence>
<evidence type="ECO:0000256" key="1">
    <source>
        <dbReference type="SAM" id="Phobius"/>
    </source>
</evidence>
<keyword evidence="3" id="KW-1185">Reference proteome</keyword>
<organism evidence="2 3">
    <name type="scientific">Ichthyenterobacterium magnum</name>
    <dbReference type="NCBI Taxonomy" id="1230530"/>
    <lineage>
        <taxon>Bacteria</taxon>
        <taxon>Pseudomonadati</taxon>
        <taxon>Bacteroidota</taxon>
        <taxon>Flavobacteriia</taxon>
        <taxon>Flavobacteriales</taxon>
        <taxon>Flavobacteriaceae</taxon>
        <taxon>Ichthyenterobacterium</taxon>
    </lineage>
</organism>